<dbReference type="Pfam" id="PF00400">
    <property type="entry name" value="WD40"/>
    <property type="match status" value="3"/>
</dbReference>
<comment type="caution">
    <text evidence="3">The sequence shown here is derived from an EMBL/GenBank/DDBJ whole genome shotgun (WGS) entry which is preliminary data.</text>
</comment>
<dbReference type="Gene3D" id="2.130.10.10">
    <property type="entry name" value="YVTN repeat-like/Quinoprotein amine dehydrogenase"/>
    <property type="match status" value="3"/>
</dbReference>
<dbReference type="EMBL" id="JAGGNH010000001">
    <property type="protein sequence ID" value="KAJ0987824.1"/>
    <property type="molecule type" value="Genomic_DNA"/>
</dbReference>
<dbReference type="GO" id="GO:0005828">
    <property type="term" value="C:kinetochore microtubule"/>
    <property type="evidence" value="ECO:0007669"/>
    <property type="project" value="TreeGrafter"/>
</dbReference>
<accession>A0A9D5DAG0</accession>
<dbReference type="Proteomes" id="UP001085076">
    <property type="component" value="Miscellaneous, Linkage group lg01"/>
</dbReference>
<feature type="compositionally biased region" description="Polar residues" evidence="2">
    <location>
        <begin position="515"/>
        <end position="524"/>
    </location>
</feature>
<dbReference type="AlphaFoldDB" id="A0A9D5DAG0"/>
<reference evidence="3" key="1">
    <citation type="submission" date="2021-03" db="EMBL/GenBank/DDBJ databases">
        <authorList>
            <person name="Li Z."/>
            <person name="Yang C."/>
        </authorList>
    </citation>
    <scope>NUCLEOTIDE SEQUENCE</scope>
    <source>
        <strain evidence="3">Dzin_1.0</strain>
        <tissue evidence="3">Leaf</tissue>
    </source>
</reference>
<name>A0A9D5DAG0_9LILI</name>
<dbReference type="GO" id="GO:0140496">
    <property type="term" value="F:gamma-tubulin complex binding"/>
    <property type="evidence" value="ECO:0007669"/>
    <property type="project" value="InterPro"/>
</dbReference>
<feature type="repeat" description="WD" evidence="1">
    <location>
        <begin position="192"/>
        <end position="205"/>
    </location>
</feature>
<dbReference type="GO" id="GO:0010968">
    <property type="term" value="P:regulation of microtubule nucleation"/>
    <property type="evidence" value="ECO:0007669"/>
    <property type="project" value="InterPro"/>
</dbReference>
<dbReference type="FunFam" id="2.130.10.10:FF:000344">
    <property type="entry name" value="Protein NEDD1"/>
    <property type="match status" value="1"/>
</dbReference>
<dbReference type="GO" id="GO:0060236">
    <property type="term" value="P:regulation of mitotic spindle organization"/>
    <property type="evidence" value="ECO:0007669"/>
    <property type="project" value="TreeGrafter"/>
</dbReference>
<dbReference type="SMART" id="SM00320">
    <property type="entry name" value="WD40"/>
    <property type="match status" value="6"/>
</dbReference>
<evidence type="ECO:0008006" key="5">
    <source>
        <dbReference type="Google" id="ProtNLM"/>
    </source>
</evidence>
<dbReference type="InterPro" id="IPR036322">
    <property type="entry name" value="WD40_repeat_dom_sf"/>
</dbReference>
<dbReference type="GO" id="GO:0032467">
    <property type="term" value="P:positive regulation of cytokinesis"/>
    <property type="evidence" value="ECO:0007669"/>
    <property type="project" value="TreeGrafter"/>
</dbReference>
<evidence type="ECO:0000313" key="3">
    <source>
        <dbReference type="EMBL" id="KAJ0987824.1"/>
    </source>
</evidence>
<feature type="region of interest" description="Disordered" evidence="2">
    <location>
        <begin position="487"/>
        <end position="533"/>
    </location>
</feature>
<reference evidence="3" key="2">
    <citation type="journal article" date="2022" name="Hortic Res">
        <title>The genome of Dioscorea zingiberensis sheds light on the biosynthesis, origin and evolution of the medicinally important diosgenin saponins.</title>
        <authorList>
            <person name="Li Y."/>
            <person name="Tan C."/>
            <person name="Li Z."/>
            <person name="Guo J."/>
            <person name="Li S."/>
            <person name="Chen X."/>
            <person name="Wang C."/>
            <person name="Dai X."/>
            <person name="Yang H."/>
            <person name="Song W."/>
            <person name="Hou L."/>
            <person name="Xu J."/>
            <person name="Tong Z."/>
            <person name="Xu A."/>
            <person name="Yuan X."/>
            <person name="Wang W."/>
            <person name="Yang Q."/>
            <person name="Chen L."/>
            <person name="Sun Z."/>
            <person name="Wang K."/>
            <person name="Pan B."/>
            <person name="Chen J."/>
            <person name="Bao Y."/>
            <person name="Liu F."/>
            <person name="Qi X."/>
            <person name="Gang D.R."/>
            <person name="Wen J."/>
            <person name="Li J."/>
        </authorList>
    </citation>
    <scope>NUCLEOTIDE SEQUENCE</scope>
    <source>
        <strain evidence="3">Dzin_1.0</strain>
    </source>
</reference>
<organism evidence="3 4">
    <name type="scientific">Dioscorea zingiberensis</name>
    <dbReference type="NCBI Taxonomy" id="325984"/>
    <lineage>
        <taxon>Eukaryota</taxon>
        <taxon>Viridiplantae</taxon>
        <taxon>Streptophyta</taxon>
        <taxon>Embryophyta</taxon>
        <taxon>Tracheophyta</taxon>
        <taxon>Spermatophyta</taxon>
        <taxon>Magnoliopsida</taxon>
        <taxon>Liliopsida</taxon>
        <taxon>Dioscoreales</taxon>
        <taxon>Dioscoreaceae</taxon>
        <taxon>Dioscorea</taxon>
    </lineage>
</organism>
<dbReference type="OrthoDB" id="756313at2759"/>
<evidence type="ECO:0000256" key="1">
    <source>
        <dbReference type="PROSITE-ProRule" id="PRU00221"/>
    </source>
</evidence>
<protein>
    <recommendedName>
        <fullName evidence="5">Protein NEDD1</fullName>
    </recommendedName>
</protein>
<dbReference type="SUPFAM" id="SSF50978">
    <property type="entry name" value="WD40 repeat-like"/>
    <property type="match status" value="1"/>
</dbReference>
<dbReference type="InterPro" id="IPR001680">
    <property type="entry name" value="WD40_rpt"/>
</dbReference>
<dbReference type="InterPro" id="IPR044621">
    <property type="entry name" value="NEDD1"/>
</dbReference>
<dbReference type="PANTHER" id="PTHR45096">
    <property type="entry name" value="PROTEIN NEDD1"/>
    <property type="match status" value="1"/>
</dbReference>
<dbReference type="GO" id="GO:0000919">
    <property type="term" value="P:cell plate assembly"/>
    <property type="evidence" value="ECO:0007669"/>
    <property type="project" value="TreeGrafter"/>
</dbReference>
<dbReference type="PANTHER" id="PTHR45096:SF1">
    <property type="entry name" value="PROTEIN NEDD1"/>
    <property type="match status" value="1"/>
</dbReference>
<gene>
    <name evidence="3" type="ORF">J5N97_006180</name>
</gene>
<feature type="repeat" description="WD" evidence="1">
    <location>
        <begin position="44"/>
        <end position="68"/>
    </location>
</feature>
<proteinExistence type="predicted"/>
<feature type="repeat" description="WD" evidence="1">
    <location>
        <begin position="86"/>
        <end position="128"/>
    </location>
</feature>
<dbReference type="PROSITE" id="PS50082">
    <property type="entry name" value="WD_REPEATS_2"/>
    <property type="match status" value="3"/>
</dbReference>
<keyword evidence="4" id="KW-1185">Reference proteome</keyword>
<feature type="compositionally biased region" description="Polar residues" evidence="2">
    <location>
        <begin position="380"/>
        <end position="389"/>
    </location>
</feature>
<dbReference type="InterPro" id="IPR015943">
    <property type="entry name" value="WD40/YVTN_repeat-like_dom_sf"/>
</dbReference>
<feature type="region of interest" description="Disordered" evidence="2">
    <location>
        <begin position="373"/>
        <end position="398"/>
    </location>
</feature>
<dbReference type="GO" id="GO:2000694">
    <property type="term" value="P:regulation of phragmoplast microtubule organization"/>
    <property type="evidence" value="ECO:0007669"/>
    <property type="project" value="TreeGrafter"/>
</dbReference>
<evidence type="ECO:0000313" key="4">
    <source>
        <dbReference type="Proteomes" id="UP001085076"/>
    </source>
</evidence>
<sequence>MSFINPSGALIATCGGDTVKLFDVTLGSGDPCVLSYSPSPGSHVNSIKWNHTNLVLASAGDDKKISLWHKNGQCLGTIPVSSSDSSDGIQESIVSISFSNKGSRYLCSGGSGRMIRIWDLQRKRCIKWLSGHTDTITGVMYNCKDEHLASISLSGDLILHNLASGGRAAELKDPSGQVLRVLDYSWISRHILATAGDDGSIHVWDTAGRGPKVSWLKQHSAPTTGVCFSPSSDKIIASVGLDKKLYISDTGTKRHTFCAPYEAPFSSLAYSDDGNILAAGSNIGTVVFYDVRGKAQPITVLCAYSSSEAISSLCWQRSKPSVVVEKNCTAEAALLGGNIEDSVLMPDPLRSTTTTNFPSDTVVTNSHSLLTSVSSSRSNMPYQSPSDGTPRSHLFPSGLLSKLQAPPMNYGIKDDMDVFSPLADVQPITPSIGNQFDDHNEARTAINKKSALYASSLKRFVDGSTDPHPISDWVSNLTSKQEDFSNTLPLTAAPGASKSESSSSSTPPEAWGGNALTNKLSNRHPTPAVSHFTPSLTLVSNGSVFRGLQDSSSSASHSKNSTYPLSNSLSLPSTTALKNEVSSFTEPSTIYHPSYVSTSMGNKLLASPLNAELPALVPSILPRRYSSYAERISTTSAFNGGTFSTMDSPKSKQATVETRDELTSYRMSRQEPSATARTGNLSIINEVASQPHQSLGGVDQQQGTSSFSLQLVQRTLEETLGSVHRSIHEDVRNLHIDLLRQFHMQEMEMSSLMTPVLEKLDDLMKEVQLLRRENHQLRQLL</sequence>
<evidence type="ECO:0000256" key="2">
    <source>
        <dbReference type="SAM" id="MobiDB-lite"/>
    </source>
</evidence>
<keyword evidence="1" id="KW-0853">WD repeat</keyword>